<dbReference type="PROSITE" id="PS01332">
    <property type="entry name" value="HTH_RRF2_1"/>
    <property type="match status" value="1"/>
</dbReference>
<dbReference type="STRING" id="592015.HMPREF1705_04188"/>
<keyword evidence="2" id="KW-1185">Reference proteome</keyword>
<dbReference type="Gene3D" id="1.10.10.10">
    <property type="entry name" value="Winged helix-like DNA-binding domain superfamily/Winged helix DNA-binding domain"/>
    <property type="match status" value="1"/>
</dbReference>
<dbReference type="InterPro" id="IPR036390">
    <property type="entry name" value="WH_DNA-bd_sf"/>
</dbReference>
<organism evidence="1 2">
    <name type="scientific">Acetomicrobium hydrogeniformans ATCC BAA-1850</name>
    <dbReference type="NCBI Taxonomy" id="592015"/>
    <lineage>
        <taxon>Bacteria</taxon>
        <taxon>Thermotogati</taxon>
        <taxon>Synergistota</taxon>
        <taxon>Synergistia</taxon>
        <taxon>Synergistales</taxon>
        <taxon>Acetomicrobiaceae</taxon>
        <taxon>Acetomicrobium</taxon>
    </lineage>
</organism>
<dbReference type="SUPFAM" id="SSF46785">
    <property type="entry name" value="Winged helix' DNA-binding domain"/>
    <property type="match status" value="1"/>
</dbReference>
<dbReference type="Proteomes" id="UP000005273">
    <property type="component" value="Unassembled WGS sequence"/>
</dbReference>
<sequence>MKGGVVQISQAASIALHGMGILALHERRISVRKLSEMISVSEQHAAKVFQRLTKAGLVNSLRGPSGGVELAVPASKITLYEVYEAIEGKPSSDYCLINKQHCPFGSCIFGGMLKRINEEFIKYLSSRTLADLVRSDLFDETKGIATSNKN</sequence>
<dbReference type="OrthoDB" id="9808360at2"/>
<comment type="caution">
    <text evidence="1">The sequence shown here is derived from an EMBL/GenBank/DDBJ whole genome shotgun (WGS) entry which is preliminary data.</text>
</comment>
<dbReference type="InterPro" id="IPR000944">
    <property type="entry name" value="Tscrpt_reg_Rrf2"/>
</dbReference>
<accession>A0A0T5X941</accession>
<dbReference type="Pfam" id="PF02082">
    <property type="entry name" value="Rrf2"/>
    <property type="match status" value="1"/>
</dbReference>
<evidence type="ECO:0000313" key="2">
    <source>
        <dbReference type="Proteomes" id="UP000005273"/>
    </source>
</evidence>
<dbReference type="GO" id="GO:0003700">
    <property type="term" value="F:DNA-binding transcription factor activity"/>
    <property type="evidence" value="ECO:0007669"/>
    <property type="project" value="TreeGrafter"/>
</dbReference>
<dbReference type="RefSeq" id="WP_009202402.1">
    <property type="nucleotide sequence ID" value="NZ_ACJX03000001.1"/>
</dbReference>
<reference evidence="2" key="1">
    <citation type="submission" date="2012-09" db="EMBL/GenBank/DDBJ databases">
        <authorList>
            <person name="Weinstock G."/>
            <person name="Sodergren E."/>
            <person name="Clifton S."/>
            <person name="Fulton L."/>
            <person name="Fulton B."/>
            <person name="Courtney L."/>
            <person name="Fronick C."/>
            <person name="Harrison M."/>
            <person name="Strong C."/>
            <person name="Farmer C."/>
            <person name="Delehaunty K."/>
            <person name="Markovic C."/>
            <person name="Hall O."/>
            <person name="Minx P."/>
            <person name="Tomlinson C."/>
            <person name="Mitreva M."/>
            <person name="Nelson J."/>
            <person name="Hou S."/>
            <person name="Wollam A."/>
            <person name="Pepin K.H."/>
            <person name="Johnson M."/>
            <person name="Bhonagiri V."/>
            <person name="Nash W.E."/>
            <person name="Suruliraj S."/>
            <person name="Warren W."/>
            <person name="Chinwalla A."/>
            <person name="Mardis E.R."/>
            <person name="Wilson R.K."/>
        </authorList>
    </citation>
    <scope>NUCLEOTIDE SEQUENCE [LARGE SCALE GENOMIC DNA]</scope>
    <source>
        <strain evidence="2">OS1</strain>
    </source>
</reference>
<proteinExistence type="predicted"/>
<dbReference type="PROSITE" id="PS51197">
    <property type="entry name" value="HTH_RRF2_2"/>
    <property type="match status" value="1"/>
</dbReference>
<dbReference type="PANTHER" id="PTHR33221">
    <property type="entry name" value="WINGED HELIX-TURN-HELIX TRANSCRIPTIONAL REGULATOR, RRF2 FAMILY"/>
    <property type="match status" value="1"/>
</dbReference>
<protein>
    <submittedName>
        <fullName evidence="1">Transcriptional regulator, Rrf2 family</fullName>
    </submittedName>
</protein>
<gene>
    <name evidence="1" type="ORF">HMPREF1705_04188</name>
</gene>
<evidence type="ECO:0000313" key="1">
    <source>
        <dbReference type="EMBL" id="KRT34935.1"/>
    </source>
</evidence>
<dbReference type="NCBIfam" id="TIGR00738">
    <property type="entry name" value="rrf2_super"/>
    <property type="match status" value="1"/>
</dbReference>
<dbReference type="InterPro" id="IPR036388">
    <property type="entry name" value="WH-like_DNA-bd_sf"/>
</dbReference>
<dbReference type="PANTHER" id="PTHR33221:SF9">
    <property type="entry name" value="RRF2 FAMILY PROTEIN"/>
    <property type="match status" value="1"/>
</dbReference>
<dbReference type="EMBL" id="ACJX03000001">
    <property type="protein sequence ID" value="KRT34935.1"/>
    <property type="molecule type" value="Genomic_DNA"/>
</dbReference>
<dbReference type="AlphaFoldDB" id="A0A0T5X941"/>
<dbReference type="InterPro" id="IPR030489">
    <property type="entry name" value="TR_Rrf2-type_CS"/>
</dbReference>
<name>A0A0T5X941_9BACT</name>
<dbReference type="GO" id="GO:0005829">
    <property type="term" value="C:cytosol"/>
    <property type="evidence" value="ECO:0007669"/>
    <property type="project" value="TreeGrafter"/>
</dbReference>
<dbReference type="eggNOG" id="COG1959">
    <property type="taxonomic scope" value="Bacteria"/>
</dbReference>